<dbReference type="GO" id="GO:0016485">
    <property type="term" value="P:protein processing"/>
    <property type="evidence" value="ECO:0007669"/>
    <property type="project" value="TreeGrafter"/>
</dbReference>
<keyword evidence="2" id="KW-1185">Reference proteome</keyword>
<dbReference type="GO" id="GO:0008047">
    <property type="term" value="F:enzyme activator activity"/>
    <property type="evidence" value="ECO:0007669"/>
    <property type="project" value="InterPro"/>
</dbReference>
<dbReference type="PANTHER" id="PTHR30302:SF5">
    <property type="entry name" value="SLR1876 PROTEIN"/>
    <property type="match status" value="1"/>
</dbReference>
<evidence type="ECO:0008006" key="3">
    <source>
        <dbReference type="Google" id="ProtNLM"/>
    </source>
</evidence>
<dbReference type="Gene3D" id="3.40.50.1450">
    <property type="entry name" value="HybD-like"/>
    <property type="match status" value="1"/>
</dbReference>
<dbReference type="EMBL" id="QKVK01000001">
    <property type="protein sequence ID" value="PZF78935.1"/>
    <property type="molecule type" value="Genomic_DNA"/>
</dbReference>
<dbReference type="AlphaFoldDB" id="A0A2W2AUL1"/>
<gene>
    <name evidence="1" type="ORF">DK847_03900</name>
</gene>
<dbReference type="InterPro" id="IPR000671">
    <property type="entry name" value="Peptidase_A31"/>
</dbReference>
<dbReference type="Proteomes" id="UP000248795">
    <property type="component" value="Unassembled WGS sequence"/>
</dbReference>
<evidence type="ECO:0000313" key="1">
    <source>
        <dbReference type="EMBL" id="PZF78935.1"/>
    </source>
</evidence>
<organism evidence="1 2">
    <name type="scientific">Aestuariivirga litoralis</name>
    <dbReference type="NCBI Taxonomy" id="2650924"/>
    <lineage>
        <taxon>Bacteria</taxon>
        <taxon>Pseudomonadati</taxon>
        <taxon>Pseudomonadota</taxon>
        <taxon>Alphaproteobacteria</taxon>
        <taxon>Hyphomicrobiales</taxon>
        <taxon>Aestuariivirgaceae</taxon>
        <taxon>Aestuariivirga</taxon>
    </lineage>
</organism>
<dbReference type="RefSeq" id="WP_111196264.1">
    <property type="nucleotide sequence ID" value="NZ_QKVK01000001.1"/>
</dbReference>
<evidence type="ECO:0000313" key="2">
    <source>
        <dbReference type="Proteomes" id="UP000248795"/>
    </source>
</evidence>
<dbReference type="PANTHER" id="PTHR30302">
    <property type="entry name" value="HYDROGENASE 1 MATURATION PROTEASE"/>
    <property type="match status" value="1"/>
</dbReference>
<dbReference type="GO" id="GO:0004175">
    <property type="term" value="F:endopeptidase activity"/>
    <property type="evidence" value="ECO:0007669"/>
    <property type="project" value="TreeGrafter"/>
</dbReference>
<sequence length="155" mass="15967">MAAGTLLIGYGNPGRGDDGLGPALARRIAARELPGVTVEIDYQLTVEHALLIASAATVVFADAALDADQPFYFRAIEEAGGQSLGSHSVSPPDALALARLLFGARTRGFVLGLRGACFGEMAEGLSPTALRSLAAAESFFLGWHEAEGQGLPISG</sequence>
<proteinExistence type="predicted"/>
<dbReference type="SUPFAM" id="SSF53163">
    <property type="entry name" value="HybD-like"/>
    <property type="match status" value="1"/>
</dbReference>
<comment type="caution">
    <text evidence="1">The sequence shown here is derived from an EMBL/GenBank/DDBJ whole genome shotgun (WGS) entry which is preliminary data.</text>
</comment>
<reference evidence="2" key="1">
    <citation type="submission" date="2018-06" db="EMBL/GenBank/DDBJ databases">
        <title>Aestuariibacter litoralis strain KCTC 52945T.</title>
        <authorList>
            <person name="Li X."/>
            <person name="Salam N."/>
            <person name="Li J.-L."/>
            <person name="Chen Y.-M."/>
            <person name="Yang Z.-W."/>
            <person name="Zhang L.-Y."/>
            <person name="Han M.-X."/>
            <person name="Xiao M."/>
            <person name="Li W.-J."/>
        </authorList>
    </citation>
    <scope>NUCLEOTIDE SEQUENCE [LARGE SCALE GENOMIC DNA]</scope>
    <source>
        <strain evidence="2">KCTC 52945</strain>
    </source>
</reference>
<name>A0A2W2AUL1_9HYPH</name>
<accession>A0A2W2AUL1</accession>
<dbReference type="NCBIfam" id="TIGR00072">
    <property type="entry name" value="hydrog_prot"/>
    <property type="match status" value="1"/>
</dbReference>
<protein>
    <recommendedName>
        <fullName evidence="3">Hydrogenase maturation protease</fullName>
    </recommendedName>
</protein>
<dbReference type="InterPro" id="IPR023430">
    <property type="entry name" value="Pept_HybD-like_dom_sf"/>
</dbReference>